<protein>
    <recommendedName>
        <fullName evidence="1">Stage 0 sporulation protein A homolog</fullName>
    </recommendedName>
</protein>
<evidence type="ECO:0000259" key="10">
    <source>
        <dbReference type="PROSITE" id="PS50110"/>
    </source>
</evidence>
<feature type="modified residue" description="4-aspartylphosphate" evidence="8">
    <location>
        <position position="54"/>
    </location>
</feature>
<dbReference type="SMART" id="SM00448">
    <property type="entry name" value="REC"/>
    <property type="match status" value="1"/>
</dbReference>
<dbReference type="InterPro" id="IPR039420">
    <property type="entry name" value="WalR-like"/>
</dbReference>
<evidence type="ECO:0000256" key="9">
    <source>
        <dbReference type="PROSITE-ProRule" id="PRU01091"/>
    </source>
</evidence>
<dbReference type="Gene3D" id="1.10.10.10">
    <property type="entry name" value="Winged helix-like DNA-binding domain superfamily/Winged helix DNA-binding domain"/>
    <property type="match status" value="1"/>
</dbReference>
<dbReference type="EMBL" id="FRAR01000009">
    <property type="protein sequence ID" value="SHK23326.1"/>
    <property type="molecule type" value="Genomic_DNA"/>
</dbReference>
<dbReference type="SMART" id="SM00862">
    <property type="entry name" value="Trans_reg_C"/>
    <property type="match status" value="1"/>
</dbReference>
<dbReference type="OrthoDB" id="9790454at2"/>
<dbReference type="GO" id="GO:0032993">
    <property type="term" value="C:protein-DNA complex"/>
    <property type="evidence" value="ECO:0007669"/>
    <property type="project" value="TreeGrafter"/>
</dbReference>
<evidence type="ECO:0000256" key="4">
    <source>
        <dbReference type="ARBA" id="ARBA00023015"/>
    </source>
</evidence>
<dbReference type="InterPro" id="IPR001867">
    <property type="entry name" value="OmpR/PhoB-type_DNA-bd"/>
</dbReference>
<keyword evidence="4" id="KW-0805">Transcription regulation</keyword>
<dbReference type="PROSITE" id="PS51755">
    <property type="entry name" value="OMPR_PHOB"/>
    <property type="match status" value="1"/>
</dbReference>
<dbReference type="InterPro" id="IPR016032">
    <property type="entry name" value="Sig_transdc_resp-reg_C-effctor"/>
</dbReference>
<dbReference type="RefSeq" id="WP_072911780.1">
    <property type="nucleotide sequence ID" value="NZ_FRAR01000009.1"/>
</dbReference>
<comment type="function">
    <text evidence="7">May play the central regulatory role in sporulation. It may be an element of the effector pathway responsible for the activation of sporulation genes in response to nutritional stress. Spo0A may act in concert with spo0H (a sigma factor) to control the expression of some genes that are critical to the sporulation process.</text>
</comment>
<organism evidence="12 13">
    <name type="scientific">Desulforamulus aeronauticus DSM 10349</name>
    <dbReference type="NCBI Taxonomy" id="1121421"/>
    <lineage>
        <taxon>Bacteria</taxon>
        <taxon>Bacillati</taxon>
        <taxon>Bacillota</taxon>
        <taxon>Clostridia</taxon>
        <taxon>Eubacteriales</taxon>
        <taxon>Peptococcaceae</taxon>
        <taxon>Desulforamulus</taxon>
    </lineage>
</organism>
<dbReference type="SUPFAM" id="SSF46894">
    <property type="entry name" value="C-terminal effector domain of the bipartite response regulators"/>
    <property type="match status" value="1"/>
</dbReference>
<dbReference type="STRING" id="1121421.SAMN02745123_01183"/>
<dbReference type="Pfam" id="PF00072">
    <property type="entry name" value="Response_reg"/>
    <property type="match status" value="1"/>
</dbReference>
<dbReference type="GO" id="GO:0005829">
    <property type="term" value="C:cytosol"/>
    <property type="evidence" value="ECO:0007669"/>
    <property type="project" value="TreeGrafter"/>
</dbReference>
<keyword evidence="3" id="KW-0902">Two-component regulatory system</keyword>
<sequence>MDNYFVLVVDDEKEIRDAIEIYLKNEGITVIKAKDGIEAIEKLHEHTIHLIILDIMMPRLDGIATTFKIREKQNIPIIILSAKSEDMDKILGLQVGADDYVTKPFNPLELIARVKSQLRRYVTLGTYEGSNKVINLKGLTLDQAAKEVTVNGEVVKLTPTEYKIVELLMTNAGRVFSIDEIYERAWKEPGYNPENTVAVHIRKIREKIEIDPKNPRYLKVVWGIGYKMEK</sequence>
<keyword evidence="2 8" id="KW-0597">Phosphoprotein</keyword>
<feature type="domain" description="OmpR/PhoB-type" evidence="11">
    <location>
        <begin position="131"/>
        <end position="230"/>
    </location>
</feature>
<evidence type="ECO:0000256" key="6">
    <source>
        <dbReference type="ARBA" id="ARBA00023163"/>
    </source>
</evidence>
<dbReference type="GO" id="GO:0000156">
    <property type="term" value="F:phosphorelay response regulator activity"/>
    <property type="evidence" value="ECO:0007669"/>
    <property type="project" value="TreeGrafter"/>
</dbReference>
<dbReference type="AlphaFoldDB" id="A0A1M6QSZ4"/>
<dbReference type="InterPro" id="IPR036388">
    <property type="entry name" value="WH-like_DNA-bd_sf"/>
</dbReference>
<evidence type="ECO:0000256" key="5">
    <source>
        <dbReference type="ARBA" id="ARBA00023125"/>
    </source>
</evidence>
<dbReference type="Gene3D" id="3.40.50.2300">
    <property type="match status" value="1"/>
</dbReference>
<keyword evidence="6" id="KW-0804">Transcription</keyword>
<proteinExistence type="predicted"/>
<evidence type="ECO:0000256" key="8">
    <source>
        <dbReference type="PROSITE-ProRule" id="PRU00169"/>
    </source>
</evidence>
<dbReference type="Pfam" id="PF00486">
    <property type="entry name" value="Trans_reg_C"/>
    <property type="match status" value="1"/>
</dbReference>
<dbReference type="Gene3D" id="6.10.250.690">
    <property type="match status" value="1"/>
</dbReference>
<dbReference type="CDD" id="cd17574">
    <property type="entry name" value="REC_OmpR"/>
    <property type="match status" value="1"/>
</dbReference>
<accession>A0A1M6QSZ4</accession>
<dbReference type="FunFam" id="1.10.10.10:FF:000018">
    <property type="entry name" value="DNA-binding response regulator ResD"/>
    <property type="match status" value="1"/>
</dbReference>
<dbReference type="PANTHER" id="PTHR48111">
    <property type="entry name" value="REGULATOR OF RPOS"/>
    <property type="match status" value="1"/>
</dbReference>
<evidence type="ECO:0000256" key="7">
    <source>
        <dbReference type="ARBA" id="ARBA00024867"/>
    </source>
</evidence>
<feature type="DNA-binding region" description="OmpR/PhoB-type" evidence="9">
    <location>
        <begin position="131"/>
        <end position="230"/>
    </location>
</feature>
<dbReference type="SUPFAM" id="SSF52172">
    <property type="entry name" value="CheY-like"/>
    <property type="match status" value="1"/>
</dbReference>
<evidence type="ECO:0000259" key="11">
    <source>
        <dbReference type="PROSITE" id="PS51755"/>
    </source>
</evidence>
<dbReference type="InterPro" id="IPR001789">
    <property type="entry name" value="Sig_transdc_resp-reg_receiver"/>
</dbReference>
<dbReference type="FunFam" id="3.40.50.2300:FF:000001">
    <property type="entry name" value="DNA-binding response regulator PhoB"/>
    <property type="match status" value="1"/>
</dbReference>
<dbReference type="PROSITE" id="PS50110">
    <property type="entry name" value="RESPONSE_REGULATORY"/>
    <property type="match status" value="1"/>
</dbReference>
<dbReference type="PANTHER" id="PTHR48111:SF2">
    <property type="entry name" value="RESPONSE REGULATOR SAER"/>
    <property type="match status" value="1"/>
</dbReference>
<evidence type="ECO:0000313" key="12">
    <source>
        <dbReference type="EMBL" id="SHK23326.1"/>
    </source>
</evidence>
<evidence type="ECO:0000313" key="13">
    <source>
        <dbReference type="Proteomes" id="UP000183997"/>
    </source>
</evidence>
<evidence type="ECO:0000256" key="2">
    <source>
        <dbReference type="ARBA" id="ARBA00022553"/>
    </source>
</evidence>
<evidence type="ECO:0000256" key="1">
    <source>
        <dbReference type="ARBA" id="ARBA00018672"/>
    </source>
</evidence>
<evidence type="ECO:0000256" key="3">
    <source>
        <dbReference type="ARBA" id="ARBA00023012"/>
    </source>
</evidence>
<keyword evidence="5 9" id="KW-0238">DNA-binding</keyword>
<feature type="domain" description="Response regulatory" evidence="10">
    <location>
        <begin position="5"/>
        <end position="118"/>
    </location>
</feature>
<reference evidence="13" key="1">
    <citation type="submission" date="2016-11" db="EMBL/GenBank/DDBJ databases">
        <authorList>
            <person name="Varghese N."/>
            <person name="Submissions S."/>
        </authorList>
    </citation>
    <scope>NUCLEOTIDE SEQUENCE [LARGE SCALE GENOMIC DNA]</scope>
    <source>
        <strain evidence="13">DSM 10349</strain>
    </source>
</reference>
<name>A0A1M6QSZ4_9FIRM</name>
<keyword evidence="13" id="KW-1185">Reference proteome</keyword>
<dbReference type="Proteomes" id="UP000183997">
    <property type="component" value="Unassembled WGS sequence"/>
</dbReference>
<dbReference type="InterPro" id="IPR011006">
    <property type="entry name" value="CheY-like_superfamily"/>
</dbReference>
<dbReference type="GO" id="GO:0000976">
    <property type="term" value="F:transcription cis-regulatory region binding"/>
    <property type="evidence" value="ECO:0007669"/>
    <property type="project" value="TreeGrafter"/>
</dbReference>
<dbReference type="CDD" id="cd00383">
    <property type="entry name" value="trans_reg_C"/>
    <property type="match status" value="1"/>
</dbReference>
<dbReference type="GO" id="GO:0006355">
    <property type="term" value="P:regulation of DNA-templated transcription"/>
    <property type="evidence" value="ECO:0007669"/>
    <property type="project" value="InterPro"/>
</dbReference>
<gene>
    <name evidence="12" type="ORF">SAMN02745123_01183</name>
</gene>